<name>A0A4R5FC38_9FLAO</name>
<evidence type="ECO:0000313" key="3">
    <source>
        <dbReference type="Proteomes" id="UP000294814"/>
    </source>
</evidence>
<sequence length="165" mass="18845">MELNERLDKFEKLVSDKPSNFLSKLAYYKANKKWIDQSSKVAISVLEALNQKGLSQKDLAKKMNVSAQQVNKIIKGKQNLTFETVGKLETALEISLMEIIDYKPVTEIKTNSTQIKPVEKTLTNELVKNVLENFRFPDNFKQKEGAQMDVVYNKLTQTINYPKAG</sequence>
<accession>A0A4R5FC38</accession>
<dbReference type="GO" id="GO:0003677">
    <property type="term" value="F:DNA binding"/>
    <property type="evidence" value="ECO:0007669"/>
    <property type="project" value="InterPro"/>
</dbReference>
<dbReference type="EMBL" id="SMLG01000001">
    <property type="protein sequence ID" value="TDE46703.1"/>
    <property type="molecule type" value="Genomic_DNA"/>
</dbReference>
<dbReference type="AlphaFoldDB" id="A0A4R5FC38"/>
<feature type="domain" description="HTH cro/C1-type" evidence="1">
    <location>
        <begin position="45"/>
        <end position="99"/>
    </location>
</feature>
<dbReference type="SUPFAM" id="SSF47413">
    <property type="entry name" value="lambda repressor-like DNA-binding domains"/>
    <property type="match status" value="1"/>
</dbReference>
<gene>
    <name evidence="2" type="ORF">E0I26_01060</name>
</gene>
<evidence type="ECO:0000313" key="2">
    <source>
        <dbReference type="EMBL" id="TDE46703.1"/>
    </source>
</evidence>
<dbReference type="SMART" id="SM00530">
    <property type="entry name" value="HTH_XRE"/>
    <property type="match status" value="1"/>
</dbReference>
<dbReference type="InterPro" id="IPR001387">
    <property type="entry name" value="Cro/C1-type_HTH"/>
</dbReference>
<dbReference type="Proteomes" id="UP000294814">
    <property type="component" value="Unassembled WGS sequence"/>
</dbReference>
<dbReference type="RefSeq" id="WP_131914651.1">
    <property type="nucleotide sequence ID" value="NZ_SMLG01000001.1"/>
</dbReference>
<organism evidence="2 3">
    <name type="scientific">Flavobacterium rhamnosiphilum</name>
    <dbReference type="NCBI Taxonomy" id="2541724"/>
    <lineage>
        <taxon>Bacteria</taxon>
        <taxon>Pseudomonadati</taxon>
        <taxon>Bacteroidota</taxon>
        <taxon>Flavobacteriia</taxon>
        <taxon>Flavobacteriales</taxon>
        <taxon>Flavobacteriaceae</taxon>
        <taxon>Flavobacterium</taxon>
    </lineage>
</organism>
<dbReference type="InterPro" id="IPR010982">
    <property type="entry name" value="Lambda_DNA-bd_dom_sf"/>
</dbReference>
<proteinExistence type="predicted"/>
<dbReference type="OrthoDB" id="680449at2"/>
<reference evidence="2 3" key="1">
    <citation type="submission" date="2019-03" db="EMBL/GenBank/DDBJ databases">
        <title>Novel species of Flavobacterium.</title>
        <authorList>
            <person name="Liu Q."/>
            <person name="Xin Y.-H."/>
        </authorList>
    </citation>
    <scope>NUCLEOTIDE SEQUENCE [LARGE SCALE GENOMIC DNA]</scope>
    <source>
        <strain evidence="2 3">LB3P52</strain>
    </source>
</reference>
<dbReference type="CDD" id="cd00093">
    <property type="entry name" value="HTH_XRE"/>
    <property type="match status" value="1"/>
</dbReference>
<dbReference type="Pfam" id="PF01381">
    <property type="entry name" value="HTH_3"/>
    <property type="match status" value="1"/>
</dbReference>
<keyword evidence="3" id="KW-1185">Reference proteome</keyword>
<comment type="caution">
    <text evidence="2">The sequence shown here is derived from an EMBL/GenBank/DDBJ whole genome shotgun (WGS) entry which is preliminary data.</text>
</comment>
<evidence type="ECO:0000259" key="1">
    <source>
        <dbReference type="PROSITE" id="PS50943"/>
    </source>
</evidence>
<dbReference type="Gene3D" id="1.10.260.40">
    <property type="entry name" value="lambda repressor-like DNA-binding domains"/>
    <property type="match status" value="1"/>
</dbReference>
<protein>
    <submittedName>
        <fullName evidence="2">XRE family transcriptional regulator</fullName>
    </submittedName>
</protein>
<dbReference type="PROSITE" id="PS50943">
    <property type="entry name" value="HTH_CROC1"/>
    <property type="match status" value="1"/>
</dbReference>